<protein>
    <submittedName>
        <fullName evidence="1">Uncharacterized protein</fullName>
    </submittedName>
</protein>
<evidence type="ECO:0000313" key="1">
    <source>
        <dbReference type="EMBL" id="HIU43468.1"/>
    </source>
</evidence>
<accession>A0A9D1LJZ3</accession>
<dbReference type="EMBL" id="DVMR01000035">
    <property type="protein sequence ID" value="HIU43468.1"/>
    <property type="molecule type" value="Genomic_DNA"/>
</dbReference>
<name>A0A9D1LJZ3_9CLOT</name>
<gene>
    <name evidence="1" type="ORF">IAB67_04140</name>
</gene>
<reference evidence="1" key="1">
    <citation type="submission" date="2020-10" db="EMBL/GenBank/DDBJ databases">
        <authorList>
            <person name="Gilroy R."/>
        </authorList>
    </citation>
    <scope>NUCLEOTIDE SEQUENCE</scope>
    <source>
        <strain evidence="1">CHK191-8634</strain>
    </source>
</reference>
<dbReference type="Proteomes" id="UP000824073">
    <property type="component" value="Unassembled WGS sequence"/>
</dbReference>
<reference evidence="1" key="2">
    <citation type="journal article" date="2021" name="PeerJ">
        <title>Extensive microbial diversity within the chicken gut microbiome revealed by metagenomics and culture.</title>
        <authorList>
            <person name="Gilroy R."/>
            <person name="Ravi A."/>
            <person name="Getino M."/>
            <person name="Pursley I."/>
            <person name="Horton D.L."/>
            <person name="Alikhan N.F."/>
            <person name="Baker D."/>
            <person name="Gharbi K."/>
            <person name="Hall N."/>
            <person name="Watson M."/>
            <person name="Adriaenssens E.M."/>
            <person name="Foster-Nyarko E."/>
            <person name="Jarju S."/>
            <person name="Secka A."/>
            <person name="Antonio M."/>
            <person name="Oren A."/>
            <person name="Chaudhuri R.R."/>
            <person name="La Ragione R."/>
            <person name="Hildebrand F."/>
            <person name="Pallen M.J."/>
        </authorList>
    </citation>
    <scope>NUCLEOTIDE SEQUENCE</scope>
    <source>
        <strain evidence="1">CHK191-8634</strain>
    </source>
</reference>
<comment type="caution">
    <text evidence="1">The sequence shown here is derived from an EMBL/GenBank/DDBJ whole genome shotgun (WGS) entry which is preliminary data.</text>
</comment>
<dbReference type="AlphaFoldDB" id="A0A9D1LJZ3"/>
<proteinExistence type="predicted"/>
<organism evidence="1 2">
    <name type="scientific">Candidatus Ventrousia excrementavium</name>
    <dbReference type="NCBI Taxonomy" id="2840961"/>
    <lineage>
        <taxon>Bacteria</taxon>
        <taxon>Bacillati</taxon>
        <taxon>Bacillota</taxon>
        <taxon>Clostridia</taxon>
        <taxon>Eubacteriales</taxon>
        <taxon>Clostridiaceae</taxon>
        <taxon>Clostridiaceae incertae sedis</taxon>
        <taxon>Candidatus Ventrousia</taxon>
    </lineage>
</organism>
<evidence type="ECO:0000313" key="2">
    <source>
        <dbReference type="Proteomes" id="UP000824073"/>
    </source>
</evidence>
<sequence>MLYDEPPRRVCALCQYARDFRGDEMLCMKKGPVSFDFHCRHFCYDPMRRKPAPPALPRALPAPEAFQL</sequence>